<accession>A0A0V1FRR4</accession>
<dbReference type="Proteomes" id="UP000054995">
    <property type="component" value="Unassembled WGS sequence"/>
</dbReference>
<dbReference type="OrthoDB" id="8028818at2759"/>
<protein>
    <recommendedName>
        <fullName evidence="1">PiggyBac transposable element-derived protein domain-containing protein</fullName>
    </recommendedName>
</protein>
<dbReference type="PANTHER" id="PTHR47055:SF3">
    <property type="entry name" value="PHORBOL-ESTER_DAG-TYPE DOMAIN-CONTAINING PROTEIN"/>
    <property type="match status" value="1"/>
</dbReference>
<dbReference type="AlphaFoldDB" id="A0A0V1FRR4"/>
<organism evidence="2 3">
    <name type="scientific">Trichinella pseudospiralis</name>
    <name type="common">Parasitic roundworm</name>
    <dbReference type="NCBI Taxonomy" id="6337"/>
    <lineage>
        <taxon>Eukaryota</taxon>
        <taxon>Metazoa</taxon>
        <taxon>Ecdysozoa</taxon>
        <taxon>Nematoda</taxon>
        <taxon>Enoplea</taxon>
        <taxon>Dorylaimia</taxon>
        <taxon>Trichinellida</taxon>
        <taxon>Trichinellidae</taxon>
        <taxon>Trichinella</taxon>
    </lineage>
</organism>
<name>A0A0V1FRR4_TRIPS</name>
<reference evidence="2 3" key="1">
    <citation type="submission" date="2015-01" db="EMBL/GenBank/DDBJ databases">
        <title>Evolution of Trichinella species and genotypes.</title>
        <authorList>
            <person name="Korhonen P.K."/>
            <person name="Edoardo P."/>
            <person name="Giuseppe L.R."/>
            <person name="Gasser R.B."/>
        </authorList>
    </citation>
    <scope>NUCLEOTIDE SEQUENCE [LARGE SCALE GENOMIC DNA]</scope>
    <source>
        <strain evidence="2">ISS470</strain>
    </source>
</reference>
<feature type="domain" description="PiggyBac transposable element-derived protein" evidence="1">
    <location>
        <begin position="106"/>
        <end position="181"/>
    </location>
</feature>
<evidence type="ECO:0000259" key="1">
    <source>
        <dbReference type="Pfam" id="PF13843"/>
    </source>
</evidence>
<proteinExistence type="predicted"/>
<dbReference type="PANTHER" id="PTHR47055">
    <property type="entry name" value="DDE_TNP_1_7 DOMAIN-CONTAINING PROTEIN"/>
    <property type="match status" value="1"/>
</dbReference>
<sequence length="255" mass="29647">MNQQMKRHHLSFYELLQLLIDEQGTTETLIQMVTSGHVTTNNSGIKNNKYEEVPQLRIKVLTAEYDGGTRKIEQFLRAVAYDVPVPTACLSFKERVQYYVEMPKCYATQKSRNLKFDGDNTEQFFGILLFSGYHSVLSENMFWSISEDLTVPLVSGTMSQNRFQELKRSFHTMNNTDSGVKKDFRILKRPVQHELYFNNYVASYDLLEKLAGKKIRATRTIRNVRTQKLPIMPVEEVKKKERDLLATYAMGSFML</sequence>
<evidence type="ECO:0000313" key="3">
    <source>
        <dbReference type="Proteomes" id="UP000054995"/>
    </source>
</evidence>
<dbReference type="InterPro" id="IPR052638">
    <property type="entry name" value="PiggyBac_TE-derived"/>
</dbReference>
<keyword evidence="3" id="KW-1185">Reference proteome</keyword>
<comment type="caution">
    <text evidence="2">The sequence shown here is derived from an EMBL/GenBank/DDBJ whole genome shotgun (WGS) entry which is preliminary data.</text>
</comment>
<dbReference type="EMBL" id="JYDT01000039">
    <property type="protein sequence ID" value="KRY88701.1"/>
    <property type="molecule type" value="Genomic_DNA"/>
</dbReference>
<evidence type="ECO:0000313" key="2">
    <source>
        <dbReference type="EMBL" id="KRY88701.1"/>
    </source>
</evidence>
<dbReference type="GO" id="GO:0043565">
    <property type="term" value="F:sequence-specific DNA binding"/>
    <property type="evidence" value="ECO:0007669"/>
    <property type="project" value="TreeGrafter"/>
</dbReference>
<gene>
    <name evidence="2" type="ORF">T4D_8488</name>
</gene>
<dbReference type="InterPro" id="IPR029526">
    <property type="entry name" value="PGBD"/>
</dbReference>
<dbReference type="Pfam" id="PF13843">
    <property type="entry name" value="DDE_Tnp_1_7"/>
    <property type="match status" value="1"/>
</dbReference>